<reference evidence="1 2" key="1">
    <citation type="submission" date="2021-06" db="EMBL/GenBank/DDBJ databases">
        <title>Caerostris extrusa draft genome.</title>
        <authorList>
            <person name="Kono N."/>
            <person name="Arakawa K."/>
        </authorList>
    </citation>
    <scope>NUCLEOTIDE SEQUENCE [LARGE SCALE GENOMIC DNA]</scope>
</reference>
<protein>
    <submittedName>
        <fullName evidence="1">Uncharacterized protein</fullName>
    </submittedName>
</protein>
<keyword evidence="2" id="KW-1185">Reference proteome</keyword>
<proteinExistence type="predicted"/>
<dbReference type="AlphaFoldDB" id="A0AAV4N106"/>
<organism evidence="1 2">
    <name type="scientific">Caerostris extrusa</name>
    <name type="common">Bark spider</name>
    <name type="synonym">Caerostris bankana</name>
    <dbReference type="NCBI Taxonomy" id="172846"/>
    <lineage>
        <taxon>Eukaryota</taxon>
        <taxon>Metazoa</taxon>
        <taxon>Ecdysozoa</taxon>
        <taxon>Arthropoda</taxon>
        <taxon>Chelicerata</taxon>
        <taxon>Arachnida</taxon>
        <taxon>Araneae</taxon>
        <taxon>Araneomorphae</taxon>
        <taxon>Entelegynae</taxon>
        <taxon>Araneoidea</taxon>
        <taxon>Araneidae</taxon>
        <taxon>Caerostris</taxon>
    </lineage>
</organism>
<evidence type="ECO:0000313" key="1">
    <source>
        <dbReference type="EMBL" id="GIX78373.1"/>
    </source>
</evidence>
<name>A0AAV4N106_CAEEX</name>
<comment type="caution">
    <text evidence="1">The sequence shown here is derived from an EMBL/GenBank/DDBJ whole genome shotgun (WGS) entry which is preliminary data.</text>
</comment>
<sequence>MRALIMRASFGNCLPQIAPIHQPALMDSSEHAPLWALAVKWTPCIMHRVHKSPRFTFIISSDAEKSIFHLSPPPKCNPPE</sequence>
<accession>A0AAV4N106</accession>
<gene>
    <name evidence="1" type="ORF">CEXT_48551</name>
</gene>
<dbReference type="EMBL" id="BPLR01002834">
    <property type="protein sequence ID" value="GIX78373.1"/>
    <property type="molecule type" value="Genomic_DNA"/>
</dbReference>
<dbReference type="Proteomes" id="UP001054945">
    <property type="component" value="Unassembled WGS sequence"/>
</dbReference>
<evidence type="ECO:0000313" key="2">
    <source>
        <dbReference type="Proteomes" id="UP001054945"/>
    </source>
</evidence>